<dbReference type="Proteomes" id="UP000031670">
    <property type="component" value="Unassembled WGS sequence"/>
</dbReference>
<evidence type="ECO:0000313" key="1">
    <source>
        <dbReference type="EMBL" id="GAM60835.1"/>
    </source>
</evidence>
<dbReference type="EMBL" id="BBSA01000002">
    <property type="protein sequence ID" value="GAM60835.1"/>
    <property type="molecule type" value="Genomic_DNA"/>
</dbReference>
<proteinExistence type="predicted"/>
<gene>
    <name evidence="1" type="ORF">JCM19232_3777</name>
</gene>
<name>A0A0B8P228_9VIBR</name>
<comment type="caution">
    <text evidence="1">The sequence shown here is derived from an EMBL/GenBank/DDBJ whole genome shotgun (WGS) entry which is preliminary data.</text>
</comment>
<dbReference type="AlphaFoldDB" id="A0A0B8P228"/>
<reference evidence="1 2" key="1">
    <citation type="submission" date="2015-01" db="EMBL/GenBank/DDBJ databases">
        <title>Vibrio sp. C5 JCM 19232 whole genome shotgun sequence.</title>
        <authorList>
            <person name="Sawabe T."/>
            <person name="Meirelles P."/>
            <person name="Feng G."/>
            <person name="Sayaka M."/>
            <person name="Hattori M."/>
            <person name="Ohkuma M."/>
        </authorList>
    </citation>
    <scope>NUCLEOTIDE SEQUENCE [LARGE SCALE GENOMIC DNA]</scope>
    <source>
        <strain evidence="1 2">JCM19232</strain>
    </source>
</reference>
<protein>
    <submittedName>
        <fullName evidence="1">Uncharacterized protein</fullName>
    </submittedName>
</protein>
<reference evidence="1 2" key="2">
    <citation type="submission" date="2015-01" db="EMBL/GenBank/DDBJ databases">
        <authorList>
            <consortium name="NBRP consortium"/>
            <person name="Sawabe T."/>
            <person name="Meirelles P."/>
            <person name="Feng G."/>
            <person name="Sayaka M."/>
            <person name="Hattori M."/>
            <person name="Ohkuma M."/>
        </authorList>
    </citation>
    <scope>NUCLEOTIDE SEQUENCE [LARGE SCALE GENOMIC DNA]</scope>
    <source>
        <strain evidence="1 2">JCM19232</strain>
    </source>
</reference>
<accession>A0A0B8P228</accession>
<organism evidence="1 2">
    <name type="scientific">Vibrio ishigakensis</name>
    <dbReference type="NCBI Taxonomy" id="1481914"/>
    <lineage>
        <taxon>Bacteria</taxon>
        <taxon>Pseudomonadati</taxon>
        <taxon>Pseudomonadota</taxon>
        <taxon>Gammaproteobacteria</taxon>
        <taxon>Vibrionales</taxon>
        <taxon>Vibrionaceae</taxon>
        <taxon>Vibrio</taxon>
    </lineage>
</organism>
<evidence type="ECO:0000313" key="2">
    <source>
        <dbReference type="Proteomes" id="UP000031670"/>
    </source>
</evidence>
<sequence>MSVVTLLVACGGSDSGDDSGPEPTKTIQGKVIDGYLSGTKIYLDMNNNGKFDESEPSAVSLEAGDYKLDLTESEYQCLEVVPLQVEVPIGAIDEEFGEVTEPYIMTLAPMGASVNGDNEVHITPLTSTAWQGMSSSLSSAGDYSNLTCKEMLEHTEYLSDLKQAYDKALFEMGDVYNISAEQIFADYIANGDEEAHELAVHMVEGFKRTFSETAELLAKGYDVYNYQYIYTAGSDKYEWSREYDWILNYGMNHNTDAASKEYQGQVGFNYDFSESVVQWRRNVDVENISNGGDEGIFLKRGTYLRTTRDDSNNTILTCERLENIEDVWEGDLSKRDFTRYERTSVREDVLQEDDCTYDNYSHLPLVHEYIVRTRNLADTSMEFDEEKGLSSLQSIDIENFSAIQSEIESWNIEWEDPDAFDTEPEWMTKQKFEVYDDRTITYSRGLEGYRNKVTQFSDGTYIEECPDSNPTPPLMPEYGIEYCEQVK</sequence>